<dbReference type="RefSeq" id="WP_176445571.1">
    <property type="nucleotide sequence ID" value="NZ_FZNO01000016.1"/>
</dbReference>
<protein>
    <submittedName>
        <fullName evidence="1">Uncharacterized protein</fullName>
    </submittedName>
</protein>
<evidence type="ECO:0000313" key="2">
    <source>
        <dbReference type="Proteomes" id="UP000198403"/>
    </source>
</evidence>
<dbReference type="Proteomes" id="UP000198403">
    <property type="component" value="Unassembled WGS sequence"/>
</dbReference>
<evidence type="ECO:0000313" key="1">
    <source>
        <dbReference type="EMBL" id="SNR62814.1"/>
    </source>
</evidence>
<dbReference type="AlphaFoldDB" id="A0A238XWS5"/>
<dbReference type="EMBL" id="FZNO01000016">
    <property type="protein sequence ID" value="SNR62814.1"/>
    <property type="molecule type" value="Genomic_DNA"/>
</dbReference>
<name>A0A238XWS5_9ACTN</name>
<accession>A0A238XWS5</accession>
<reference evidence="1 2" key="1">
    <citation type="submission" date="2017-06" db="EMBL/GenBank/DDBJ databases">
        <authorList>
            <person name="Kim H.J."/>
            <person name="Triplett B.A."/>
        </authorList>
    </citation>
    <scope>NUCLEOTIDE SEQUENCE [LARGE SCALE GENOMIC DNA]</scope>
    <source>
        <strain evidence="1 2">DSM 44272</strain>
    </source>
</reference>
<keyword evidence="2" id="KW-1185">Reference proteome</keyword>
<organism evidence="1 2">
    <name type="scientific">Blastococcus mobilis</name>
    <dbReference type="NCBI Taxonomy" id="1938746"/>
    <lineage>
        <taxon>Bacteria</taxon>
        <taxon>Bacillati</taxon>
        <taxon>Actinomycetota</taxon>
        <taxon>Actinomycetes</taxon>
        <taxon>Geodermatophilales</taxon>
        <taxon>Geodermatophilaceae</taxon>
        <taxon>Blastococcus</taxon>
    </lineage>
</organism>
<sequence length="163" mass="17631">MTRVDTAEAVGFRQPVARVPLAAVGAVVTAVNYDAGETVGWPALAAAVERARDDLPADARVAVLTGNYGQAGAVDRFAPRLAPAYSGHNSYWTWGPPPEDTDVVLAVGLPEEQLARWFGQVAVVDRVDNGVELDNDEQGTPILRAMDRYVPWSEIWPQLRHLG</sequence>
<gene>
    <name evidence="1" type="ORF">SAMN06272737_11639</name>
</gene>
<proteinExistence type="predicted"/>